<reference evidence="2 5" key="2">
    <citation type="journal article" date="2014" name="BMC Genomics">
        <title>An improved genome release (version Mt4.0) for the model legume Medicago truncatula.</title>
        <authorList>
            <person name="Tang H."/>
            <person name="Krishnakumar V."/>
            <person name="Bidwell S."/>
            <person name="Rosen B."/>
            <person name="Chan A."/>
            <person name="Zhou S."/>
            <person name="Gentzbittel L."/>
            <person name="Childs K.L."/>
            <person name="Yandell M."/>
            <person name="Gundlach H."/>
            <person name="Mayer K.F."/>
            <person name="Schwartz D.C."/>
            <person name="Town C.D."/>
        </authorList>
    </citation>
    <scope>GENOME REANNOTATION</scope>
    <source>
        <strain evidence="2">A17</strain>
        <strain evidence="4 5">cv. Jemalong A17</strain>
    </source>
</reference>
<dbReference type="Proteomes" id="UP000002051">
    <property type="component" value="Chromosome 3"/>
</dbReference>
<proteinExistence type="predicted"/>
<feature type="transmembrane region" description="Helical" evidence="1">
    <location>
        <begin position="30"/>
        <end position="48"/>
    </location>
</feature>
<organism evidence="2 5">
    <name type="scientific">Medicago truncatula</name>
    <name type="common">Barrel medic</name>
    <name type="synonym">Medicago tribuloides</name>
    <dbReference type="NCBI Taxonomy" id="3880"/>
    <lineage>
        <taxon>Eukaryota</taxon>
        <taxon>Viridiplantae</taxon>
        <taxon>Streptophyta</taxon>
        <taxon>Embryophyta</taxon>
        <taxon>Tracheophyta</taxon>
        <taxon>Spermatophyta</taxon>
        <taxon>Magnoliopsida</taxon>
        <taxon>eudicotyledons</taxon>
        <taxon>Gunneridae</taxon>
        <taxon>Pentapetalae</taxon>
        <taxon>rosids</taxon>
        <taxon>fabids</taxon>
        <taxon>Fabales</taxon>
        <taxon>Fabaceae</taxon>
        <taxon>Papilionoideae</taxon>
        <taxon>50 kb inversion clade</taxon>
        <taxon>NPAAA clade</taxon>
        <taxon>Hologalegina</taxon>
        <taxon>IRL clade</taxon>
        <taxon>Trifolieae</taxon>
        <taxon>Medicago</taxon>
    </lineage>
</organism>
<accession>A0A072VB70</accession>
<dbReference type="GO" id="GO:0016020">
    <property type="term" value="C:membrane"/>
    <property type="evidence" value="ECO:0000318"/>
    <property type="project" value="GO_Central"/>
</dbReference>
<reference evidence="4" key="3">
    <citation type="submission" date="2015-04" db="UniProtKB">
        <authorList>
            <consortium name="EnsemblPlants"/>
        </authorList>
    </citation>
    <scope>IDENTIFICATION</scope>
    <source>
        <strain evidence="4">cv. Jemalong A17</strain>
    </source>
</reference>
<evidence type="ECO:0000313" key="3">
    <source>
        <dbReference type="EMBL" id="RHN69531.1"/>
    </source>
</evidence>
<gene>
    <name evidence="4" type="primary">25489750</name>
    <name evidence="2" type="ordered locus">MTR_3g088965</name>
    <name evidence="3" type="ORF">MtrunA17_Chr3g0125721</name>
</gene>
<reference evidence="2 5" key="1">
    <citation type="journal article" date="2011" name="Nature">
        <title>The Medicago genome provides insight into the evolution of rhizobial symbioses.</title>
        <authorList>
            <person name="Young N.D."/>
            <person name="Debelle F."/>
            <person name="Oldroyd G.E."/>
            <person name="Geurts R."/>
            <person name="Cannon S.B."/>
            <person name="Udvardi M.K."/>
            <person name="Benedito V.A."/>
            <person name="Mayer K.F."/>
            <person name="Gouzy J."/>
            <person name="Schoof H."/>
            <person name="Van de Peer Y."/>
            <person name="Proost S."/>
            <person name="Cook D.R."/>
            <person name="Meyers B.C."/>
            <person name="Spannagl M."/>
            <person name="Cheung F."/>
            <person name="De Mita S."/>
            <person name="Krishnakumar V."/>
            <person name="Gundlach H."/>
            <person name="Zhou S."/>
            <person name="Mudge J."/>
            <person name="Bharti A.K."/>
            <person name="Murray J.D."/>
            <person name="Naoumkina M.A."/>
            <person name="Rosen B."/>
            <person name="Silverstein K.A."/>
            <person name="Tang H."/>
            <person name="Rombauts S."/>
            <person name="Zhao P.X."/>
            <person name="Zhou P."/>
            <person name="Barbe V."/>
            <person name="Bardou P."/>
            <person name="Bechner M."/>
            <person name="Bellec A."/>
            <person name="Berger A."/>
            <person name="Berges H."/>
            <person name="Bidwell S."/>
            <person name="Bisseling T."/>
            <person name="Choisne N."/>
            <person name="Couloux A."/>
            <person name="Denny R."/>
            <person name="Deshpande S."/>
            <person name="Dai X."/>
            <person name="Doyle J.J."/>
            <person name="Dudez A.M."/>
            <person name="Farmer A.D."/>
            <person name="Fouteau S."/>
            <person name="Franken C."/>
            <person name="Gibelin C."/>
            <person name="Gish J."/>
            <person name="Goldstein S."/>
            <person name="Gonzalez A.J."/>
            <person name="Green P.J."/>
            <person name="Hallab A."/>
            <person name="Hartog M."/>
            <person name="Hua A."/>
            <person name="Humphray S.J."/>
            <person name="Jeong D.H."/>
            <person name="Jing Y."/>
            <person name="Jocker A."/>
            <person name="Kenton S.M."/>
            <person name="Kim D.J."/>
            <person name="Klee K."/>
            <person name="Lai H."/>
            <person name="Lang C."/>
            <person name="Lin S."/>
            <person name="Macmil S.L."/>
            <person name="Magdelenat G."/>
            <person name="Matthews L."/>
            <person name="McCorrison J."/>
            <person name="Monaghan E.L."/>
            <person name="Mun J.H."/>
            <person name="Najar F.Z."/>
            <person name="Nicholson C."/>
            <person name="Noirot C."/>
            <person name="O'Bleness M."/>
            <person name="Paule C.R."/>
            <person name="Poulain J."/>
            <person name="Prion F."/>
            <person name="Qin B."/>
            <person name="Qu C."/>
            <person name="Retzel E.F."/>
            <person name="Riddle C."/>
            <person name="Sallet E."/>
            <person name="Samain S."/>
            <person name="Samson N."/>
            <person name="Sanders I."/>
            <person name="Saurat O."/>
            <person name="Scarpelli C."/>
            <person name="Schiex T."/>
            <person name="Segurens B."/>
            <person name="Severin A.J."/>
            <person name="Sherrier D.J."/>
            <person name="Shi R."/>
            <person name="Sims S."/>
            <person name="Singer S.R."/>
            <person name="Sinharoy S."/>
            <person name="Sterck L."/>
            <person name="Viollet A."/>
            <person name="Wang B.B."/>
            <person name="Wang K."/>
            <person name="Wang M."/>
            <person name="Wang X."/>
            <person name="Warfsmann J."/>
            <person name="Weissenbach J."/>
            <person name="White D.D."/>
            <person name="White J.D."/>
            <person name="Wiley G.B."/>
            <person name="Wincker P."/>
            <person name="Xing Y."/>
            <person name="Yang L."/>
            <person name="Yao Z."/>
            <person name="Ying F."/>
            <person name="Zhai J."/>
            <person name="Zhou L."/>
            <person name="Zuber A."/>
            <person name="Denarie J."/>
            <person name="Dixon R.A."/>
            <person name="May G.D."/>
            <person name="Schwartz D.C."/>
            <person name="Rogers J."/>
            <person name="Quetier F."/>
            <person name="Town C.D."/>
            <person name="Roe B.A."/>
        </authorList>
    </citation>
    <scope>NUCLEOTIDE SEQUENCE [LARGE SCALE GENOMIC DNA]</scope>
    <source>
        <strain evidence="2">A17</strain>
        <strain evidence="4 5">cv. Jemalong A17</strain>
    </source>
</reference>
<keyword evidence="1" id="KW-1133">Transmembrane helix</keyword>
<dbReference type="Gramene" id="rna18011">
    <property type="protein sequence ID" value="RHN69531.1"/>
    <property type="gene ID" value="gene18011"/>
</dbReference>
<protein>
    <submittedName>
        <fullName evidence="2">Transmembrane protein, putative</fullName>
    </submittedName>
</protein>
<feature type="transmembrane region" description="Helical" evidence="1">
    <location>
        <begin position="231"/>
        <end position="251"/>
    </location>
</feature>
<dbReference type="OrthoDB" id="1428380at2759"/>
<sequence>MAIEQEKMQFLGLFGVYKESYKLMFSWRKLLSQITLILIIPLTFNFLIQIELSDFVLGKILHHSNQMTNHHLDTAQPQNLTEIITKEWAIFFLIKIAYFILIFSLYLFSTSAIVYTVASIYTGNKDIAFNKVMSVITNLSKRLMVTFLCTLTAGFFYNIIAMVIAIIFALTFGVRNGGSVAGFIIIGILYFVGLVYLNVVWQLANVVTVLEDSYGFEAMMKSKELIKGKMGLSIFITLQFNFCFFVIRFLFGMLVVNGWKWFELSLMSRITIGFVCFLFLSHLFLLILIMQTVLYFVCKSYQNESIDKCSPSLEHVKVHQGEYVVVV</sequence>
<keyword evidence="5" id="KW-1185">Reference proteome</keyword>
<evidence type="ECO:0000313" key="2">
    <source>
        <dbReference type="EMBL" id="KEH35395.1"/>
    </source>
</evidence>
<dbReference type="PANTHER" id="PTHR33133:SF51">
    <property type="entry name" value="THH1_TOM1_TOM3 DOMAIN-CONTAINING PROTEIN"/>
    <property type="match status" value="1"/>
</dbReference>
<feature type="transmembrane region" description="Helical" evidence="1">
    <location>
        <begin position="271"/>
        <end position="298"/>
    </location>
</feature>
<dbReference type="PROSITE" id="PS50890">
    <property type="entry name" value="PUA"/>
    <property type="match status" value="1"/>
</dbReference>
<name>A0A072VB70_MEDTR</name>
<evidence type="ECO:0000256" key="1">
    <source>
        <dbReference type="SAM" id="Phobius"/>
    </source>
</evidence>
<feature type="transmembrane region" description="Helical" evidence="1">
    <location>
        <begin position="180"/>
        <end position="210"/>
    </location>
</feature>
<dbReference type="EnsemblPlants" id="KEH35395">
    <property type="protein sequence ID" value="KEH35395"/>
    <property type="gene ID" value="MTR_3g088965"/>
</dbReference>
<dbReference type="HOGENOM" id="CLU_053945_0_0_1"/>
<keyword evidence="1 2" id="KW-0812">Transmembrane</keyword>
<dbReference type="AlphaFoldDB" id="A0A072VB70"/>
<dbReference type="Proteomes" id="UP000265566">
    <property type="component" value="Chromosome 3"/>
</dbReference>
<evidence type="ECO:0000313" key="4">
    <source>
        <dbReference type="EnsemblPlants" id="KEH35395"/>
    </source>
</evidence>
<reference evidence="3" key="4">
    <citation type="journal article" date="2018" name="Nat. Plants">
        <title>Whole-genome landscape of Medicago truncatula symbiotic genes.</title>
        <authorList>
            <person name="Pecrix Y."/>
            <person name="Gamas P."/>
            <person name="Carrere S."/>
        </authorList>
    </citation>
    <scope>NUCLEOTIDE SEQUENCE</scope>
    <source>
        <tissue evidence="3">Leaves</tissue>
    </source>
</reference>
<dbReference type="STRING" id="3880.A0A072VB70"/>
<dbReference type="KEGG" id="mtr:25489750"/>
<dbReference type="EMBL" id="CM001219">
    <property type="protein sequence ID" value="KEH35395.1"/>
    <property type="molecule type" value="Genomic_DNA"/>
</dbReference>
<evidence type="ECO:0000313" key="5">
    <source>
        <dbReference type="Proteomes" id="UP000002051"/>
    </source>
</evidence>
<dbReference type="EMBL" id="PSQE01000003">
    <property type="protein sequence ID" value="RHN69531.1"/>
    <property type="molecule type" value="Genomic_DNA"/>
</dbReference>
<dbReference type="PANTHER" id="PTHR33133">
    <property type="entry name" value="OS08G0107100 PROTEIN-RELATED"/>
    <property type="match status" value="1"/>
</dbReference>
<keyword evidence="1" id="KW-0472">Membrane</keyword>
<feature type="transmembrane region" description="Helical" evidence="1">
    <location>
        <begin position="143"/>
        <end position="174"/>
    </location>
</feature>
<feature type="transmembrane region" description="Helical" evidence="1">
    <location>
        <begin position="96"/>
        <end position="122"/>
    </location>
</feature>